<feature type="transmembrane region" description="Helical" evidence="5">
    <location>
        <begin position="669"/>
        <end position="688"/>
    </location>
</feature>
<feature type="compositionally biased region" description="Polar residues" evidence="4">
    <location>
        <begin position="305"/>
        <end position="316"/>
    </location>
</feature>
<dbReference type="AlphaFoldDB" id="A0A067R4R2"/>
<dbReference type="InParanoid" id="A0A067R4R2"/>
<feature type="transmembrane region" description="Helical" evidence="5">
    <location>
        <begin position="140"/>
        <end position="161"/>
    </location>
</feature>
<organism evidence="6 7">
    <name type="scientific">Zootermopsis nevadensis</name>
    <name type="common">Dampwood termite</name>
    <dbReference type="NCBI Taxonomy" id="136037"/>
    <lineage>
        <taxon>Eukaryota</taxon>
        <taxon>Metazoa</taxon>
        <taxon>Ecdysozoa</taxon>
        <taxon>Arthropoda</taxon>
        <taxon>Hexapoda</taxon>
        <taxon>Insecta</taxon>
        <taxon>Pterygota</taxon>
        <taxon>Neoptera</taxon>
        <taxon>Polyneoptera</taxon>
        <taxon>Dictyoptera</taxon>
        <taxon>Blattodea</taxon>
        <taxon>Blattoidea</taxon>
        <taxon>Termitoidae</taxon>
        <taxon>Termopsidae</taxon>
        <taxon>Zootermopsis</taxon>
    </lineage>
</organism>
<dbReference type="PANTHER" id="PTHR23121">
    <property type="entry name" value="SODIUM-DEPENDENT GLUCOSE TRANSPORTER 1"/>
    <property type="match status" value="1"/>
</dbReference>
<dbReference type="GO" id="GO:0022857">
    <property type="term" value="F:transmembrane transporter activity"/>
    <property type="evidence" value="ECO:0007669"/>
    <property type="project" value="InterPro"/>
</dbReference>
<feature type="transmembrane region" description="Helical" evidence="5">
    <location>
        <begin position="43"/>
        <end position="65"/>
    </location>
</feature>
<feature type="region of interest" description="Disordered" evidence="4">
    <location>
        <begin position="338"/>
        <end position="360"/>
    </location>
</feature>
<dbReference type="InterPro" id="IPR036259">
    <property type="entry name" value="MFS_trans_sf"/>
</dbReference>
<dbReference type="EMBL" id="KK852750">
    <property type="protein sequence ID" value="KDR17196.1"/>
    <property type="molecule type" value="Genomic_DNA"/>
</dbReference>
<dbReference type="Proteomes" id="UP000027135">
    <property type="component" value="Unassembled WGS sequence"/>
</dbReference>
<feature type="transmembrane region" description="Helical" evidence="5">
    <location>
        <begin position="740"/>
        <end position="761"/>
    </location>
</feature>
<dbReference type="SUPFAM" id="SSF103473">
    <property type="entry name" value="MFS general substrate transporter"/>
    <property type="match status" value="2"/>
</dbReference>
<dbReference type="Pfam" id="PF07690">
    <property type="entry name" value="MFS_1"/>
    <property type="match status" value="1"/>
</dbReference>
<feature type="transmembrane region" description="Helical" evidence="5">
    <location>
        <begin position="708"/>
        <end position="728"/>
    </location>
</feature>
<keyword evidence="6" id="KW-0762">Sugar transport</keyword>
<feature type="compositionally biased region" description="Low complexity" evidence="4">
    <location>
        <begin position="338"/>
        <end position="350"/>
    </location>
</feature>
<accession>A0A067R4R2</accession>
<feature type="transmembrane region" description="Helical" evidence="5">
    <location>
        <begin position="829"/>
        <end position="852"/>
    </location>
</feature>
<sequence length="910" mass="98185">MASYGPVEDPFEDDIVFDQAGLLNSAAKMNTAIRRVSSGKCALFAKTLGLCGAFFGLGLCIAIPGPAFLSPITELQADKSPVSRIYAARSSGYLIGSIIGGILFDHFNRLFLLFVSLLLTAIFITATPWCNVLWLLEACMVFLGMTMGFLDTGGNVLCLDLWGRNSGPFMQALHFSFGLGAFVAPLLAAPFLQPSTTTVPFQVSDPNATGVERGKRYISQDEQNITGVINNNLEPLNNSFLEFTTKSLDDDVSRTSDVMIPVIPASTISNLQSVEVDAADGFGANETTVQPIATTHRVPKRKPSKTNASSLGNKNWDSVHVGTLPKEDLIPLASALSSSTATSKTTSATTNTVFPSVSPASDSYSELQQALLPQRSETAALAEETNADTNPSPHSVYESTDFTRSFVSRNEGSNTDYSKTKMVSLVPSTKNNTAESSAQNVTDNTDSEQTKNQLPINNNSNSINVSGRSSSLVDDSITGSGTTEQSVPIISHSQVKATLSYEHSLETPEEFGTQVRSYMKLSTDISEEGQGTQAFIKHTSSTGTEEHTTVSSTERSTFSSASSTLIQTLDVMASLPAALPGGNSLDRHVHHSKPVTYDNDTEVINSVFNIVANRIEKYGFSRVQFTYLMVGLFVFAISLVFLGFLCHNPRDPKSKQEEGQSTKKISNRALHSLLITLMAIFFLLYVGLEVTYGQLVLAFAVNSDLQLAQSTGLMTVIVFWGSFAAMRFASIFFSSGFGPIVMLLFNFVFCTLGTVLLSVMGSHTETALWVGTALLGIGLASVFPTGILWIERYIHVSNKVAAAFVVGASLGEMVCPVAVYQLMLNHPAMLMYSAAVINVLCIMTFIAIRWLALRLGEKYCSASSNGYQLASQDEEEDMIDVSPTGSVVDLRHSFSSEHRALLNGNPHRGP</sequence>
<keyword evidence="6" id="KW-0813">Transport</keyword>
<dbReference type="PANTHER" id="PTHR23121:SF9">
    <property type="entry name" value="SODIUM-DEPENDENT GLUCOSE TRANSPORTER 1"/>
    <property type="match status" value="1"/>
</dbReference>
<gene>
    <name evidence="6" type="ORF">L798_08299</name>
</gene>
<feature type="transmembrane region" description="Helical" evidence="5">
    <location>
        <begin position="173"/>
        <end position="192"/>
    </location>
</feature>
<keyword evidence="7" id="KW-1185">Reference proteome</keyword>
<evidence type="ECO:0000313" key="6">
    <source>
        <dbReference type="EMBL" id="KDR17196.1"/>
    </source>
</evidence>
<keyword evidence="3 5" id="KW-0472">Membrane</keyword>
<dbReference type="InterPro" id="IPR011701">
    <property type="entry name" value="MFS"/>
</dbReference>
<evidence type="ECO:0000313" key="7">
    <source>
        <dbReference type="Proteomes" id="UP000027135"/>
    </source>
</evidence>
<dbReference type="OMA" id="TLTYVFW"/>
<keyword evidence="2 5" id="KW-1133">Transmembrane helix</keyword>
<feature type="compositionally biased region" description="Polar residues" evidence="4">
    <location>
        <begin position="426"/>
        <end position="444"/>
    </location>
</feature>
<protein>
    <submittedName>
        <fullName evidence="6">Sodium-dependent glucose transporter 1</fullName>
    </submittedName>
</protein>
<dbReference type="Gene3D" id="1.20.1250.20">
    <property type="entry name" value="MFS general substrate transporter like domains"/>
    <property type="match status" value="2"/>
</dbReference>
<reference evidence="6 7" key="1">
    <citation type="journal article" date="2014" name="Nat. Commun.">
        <title>Molecular traces of alternative social organization in a termite genome.</title>
        <authorList>
            <person name="Terrapon N."/>
            <person name="Li C."/>
            <person name="Robertson H.M."/>
            <person name="Ji L."/>
            <person name="Meng X."/>
            <person name="Booth W."/>
            <person name="Chen Z."/>
            <person name="Childers C.P."/>
            <person name="Glastad K.M."/>
            <person name="Gokhale K."/>
            <person name="Gowin J."/>
            <person name="Gronenberg W."/>
            <person name="Hermansen R.A."/>
            <person name="Hu H."/>
            <person name="Hunt B.G."/>
            <person name="Huylmans A.K."/>
            <person name="Khalil S.M."/>
            <person name="Mitchell R.D."/>
            <person name="Munoz-Torres M.C."/>
            <person name="Mustard J.A."/>
            <person name="Pan H."/>
            <person name="Reese J.T."/>
            <person name="Scharf M.E."/>
            <person name="Sun F."/>
            <person name="Vogel H."/>
            <person name="Xiao J."/>
            <person name="Yang W."/>
            <person name="Yang Z."/>
            <person name="Yang Z."/>
            <person name="Zhou J."/>
            <person name="Zhu J."/>
            <person name="Brent C.S."/>
            <person name="Elsik C.G."/>
            <person name="Goodisman M.A."/>
            <person name="Liberles D.A."/>
            <person name="Roe R.M."/>
            <person name="Vargo E.L."/>
            <person name="Vilcinskas A."/>
            <person name="Wang J."/>
            <person name="Bornberg-Bauer E."/>
            <person name="Korb J."/>
            <person name="Zhang G."/>
            <person name="Liebig J."/>
        </authorList>
    </citation>
    <scope>NUCLEOTIDE SEQUENCE [LARGE SCALE GENOMIC DNA]</scope>
    <source>
        <tissue evidence="6">Whole organism</tissue>
    </source>
</reference>
<feature type="compositionally biased region" description="Polar residues" evidence="4">
    <location>
        <begin position="387"/>
        <end position="417"/>
    </location>
</feature>
<evidence type="ECO:0000256" key="5">
    <source>
        <dbReference type="SAM" id="Phobius"/>
    </source>
</evidence>
<evidence type="ECO:0000256" key="1">
    <source>
        <dbReference type="ARBA" id="ARBA00022692"/>
    </source>
</evidence>
<feature type="transmembrane region" description="Helical" evidence="5">
    <location>
        <begin position="767"/>
        <end position="790"/>
    </location>
</feature>
<keyword evidence="1 5" id="KW-0812">Transmembrane</keyword>
<evidence type="ECO:0000256" key="3">
    <source>
        <dbReference type="ARBA" id="ARBA00023136"/>
    </source>
</evidence>
<feature type="transmembrane region" description="Helical" evidence="5">
    <location>
        <begin position="802"/>
        <end position="823"/>
    </location>
</feature>
<dbReference type="OrthoDB" id="6512734at2759"/>
<feature type="region of interest" description="Disordered" evidence="4">
    <location>
        <begin position="287"/>
        <end position="316"/>
    </location>
</feature>
<evidence type="ECO:0000256" key="2">
    <source>
        <dbReference type="ARBA" id="ARBA00022989"/>
    </source>
</evidence>
<name>A0A067R4R2_ZOONE</name>
<feature type="region of interest" description="Disordered" evidence="4">
    <location>
        <begin position="380"/>
        <end position="485"/>
    </location>
</feature>
<dbReference type="eggNOG" id="ENOG502R5UW">
    <property type="taxonomic scope" value="Eukaryota"/>
</dbReference>
<feature type="compositionally biased region" description="Low complexity" evidence="4">
    <location>
        <begin position="457"/>
        <end position="471"/>
    </location>
</feature>
<feature type="transmembrane region" description="Helical" evidence="5">
    <location>
        <begin position="111"/>
        <end position="134"/>
    </location>
</feature>
<feature type="transmembrane region" description="Helical" evidence="5">
    <location>
        <begin position="85"/>
        <end position="104"/>
    </location>
</feature>
<feature type="transmembrane region" description="Helical" evidence="5">
    <location>
        <begin position="625"/>
        <end position="648"/>
    </location>
</feature>
<feature type="compositionally biased region" description="Polar residues" evidence="4">
    <location>
        <begin position="351"/>
        <end position="360"/>
    </location>
</feature>
<proteinExistence type="predicted"/>
<evidence type="ECO:0000256" key="4">
    <source>
        <dbReference type="SAM" id="MobiDB-lite"/>
    </source>
</evidence>